<feature type="transmembrane region" description="Helical" evidence="1">
    <location>
        <begin position="12"/>
        <end position="32"/>
    </location>
</feature>
<evidence type="ECO:0000313" key="3">
    <source>
        <dbReference type="Proteomes" id="UP001354971"/>
    </source>
</evidence>
<evidence type="ECO:0000313" key="2">
    <source>
        <dbReference type="EMBL" id="MEE2525114.1"/>
    </source>
</evidence>
<evidence type="ECO:0008006" key="4">
    <source>
        <dbReference type="Google" id="ProtNLM"/>
    </source>
</evidence>
<gene>
    <name evidence="2" type="ORF">V0U79_01965</name>
</gene>
<protein>
    <recommendedName>
        <fullName evidence="4">CTP synthetase</fullName>
    </recommendedName>
</protein>
<name>A0ABU7LNF2_9PROT</name>
<reference evidence="2 3" key="1">
    <citation type="submission" date="2024-01" db="EMBL/GenBank/DDBJ databases">
        <title>Hyphobacterium bacterium isolated from marine sediment.</title>
        <authorList>
            <person name="Zhao S."/>
        </authorList>
    </citation>
    <scope>NUCLEOTIDE SEQUENCE [LARGE SCALE GENOMIC DNA]</scope>
    <source>
        <strain evidence="3">HN65</strain>
    </source>
</reference>
<keyword evidence="3" id="KW-1185">Reference proteome</keyword>
<sequence length="81" mass="8501">MSPHPILRFARPAILIGGVFAIIGALLMTGRIEMANGMVFGIVALCLGIAGVFFGAFTTAAWRIVVAANQQNETAQPGDQE</sequence>
<comment type="caution">
    <text evidence="2">The sequence shown here is derived from an EMBL/GenBank/DDBJ whole genome shotgun (WGS) entry which is preliminary data.</text>
</comment>
<keyword evidence="1" id="KW-0472">Membrane</keyword>
<proteinExistence type="predicted"/>
<keyword evidence="1" id="KW-1133">Transmembrane helix</keyword>
<dbReference type="Proteomes" id="UP001354971">
    <property type="component" value="Unassembled WGS sequence"/>
</dbReference>
<accession>A0ABU7LNF2</accession>
<evidence type="ECO:0000256" key="1">
    <source>
        <dbReference type="SAM" id="Phobius"/>
    </source>
</evidence>
<organism evidence="2 3">
    <name type="scientific">Hyphobacterium lacteum</name>
    <dbReference type="NCBI Taxonomy" id="3116575"/>
    <lineage>
        <taxon>Bacteria</taxon>
        <taxon>Pseudomonadati</taxon>
        <taxon>Pseudomonadota</taxon>
        <taxon>Alphaproteobacteria</taxon>
        <taxon>Maricaulales</taxon>
        <taxon>Maricaulaceae</taxon>
        <taxon>Hyphobacterium</taxon>
    </lineage>
</organism>
<feature type="transmembrane region" description="Helical" evidence="1">
    <location>
        <begin position="38"/>
        <end position="62"/>
    </location>
</feature>
<keyword evidence="1" id="KW-0812">Transmembrane</keyword>
<dbReference type="EMBL" id="JAZDRP010000001">
    <property type="protein sequence ID" value="MEE2525114.1"/>
    <property type="molecule type" value="Genomic_DNA"/>
</dbReference>
<dbReference type="RefSeq" id="WP_330197777.1">
    <property type="nucleotide sequence ID" value="NZ_JAZDRP010000001.1"/>
</dbReference>